<dbReference type="AlphaFoldDB" id="A0A1I5CUP7"/>
<feature type="transmembrane region" description="Helical" evidence="1">
    <location>
        <begin position="257"/>
        <end position="275"/>
    </location>
</feature>
<keyword evidence="1" id="KW-0472">Membrane</keyword>
<evidence type="ECO:0000313" key="3">
    <source>
        <dbReference type="Proteomes" id="UP000183413"/>
    </source>
</evidence>
<dbReference type="Proteomes" id="UP000183413">
    <property type="component" value="Unassembled WGS sequence"/>
</dbReference>
<keyword evidence="1" id="KW-0812">Transmembrane</keyword>
<dbReference type="GeneID" id="99651381"/>
<name>A0A1I5CUP7_9ACTN</name>
<sequence length="276" mass="29616">MTEASIVVPVALLALAAVPGMHFDLMRGRRERPRLAAVPPRCPRVLIAGTLITTVTLTVLEALGQGSLLGLGDLLGGRAAPGISPPEAIWSVCCYLAFSLTLSSLAAAVLARLENRPGPFPAAVRPGTRLRTDYSEREVELEITLNSGATFRGLLGDESAGRGPEVPFITLCGPIFQLDGHGKPLPLDALHWERMVVPTRAVTSVLVRPVEEQPPPTVFRGVPSRHSAPRLRLRDQLRTLVEQCYEYRLAPRPLAKLLALQMVVIALVGAVTGAIT</sequence>
<dbReference type="Pfam" id="PF19865">
    <property type="entry name" value="DUF6338"/>
    <property type="match status" value="1"/>
</dbReference>
<proteinExistence type="predicted"/>
<keyword evidence="3" id="KW-1185">Reference proteome</keyword>
<evidence type="ECO:0000256" key="1">
    <source>
        <dbReference type="SAM" id="Phobius"/>
    </source>
</evidence>
<feature type="transmembrane region" description="Helical" evidence="1">
    <location>
        <begin position="45"/>
        <end position="68"/>
    </location>
</feature>
<organism evidence="2 3">
    <name type="scientific">Actinomadura madurae</name>
    <dbReference type="NCBI Taxonomy" id="1993"/>
    <lineage>
        <taxon>Bacteria</taxon>
        <taxon>Bacillati</taxon>
        <taxon>Actinomycetota</taxon>
        <taxon>Actinomycetes</taxon>
        <taxon>Streptosporangiales</taxon>
        <taxon>Thermomonosporaceae</taxon>
        <taxon>Actinomadura</taxon>
    </lineage>
</organism>
<dbReference type="STRING" id="1993.SAMN04489713_103387"/>
<protein>
    <submittedName>
        <fullName evidence="2">Uncharacterized protein</fullName>
    </submittedName>
</protein>
<reference evidence="2 3" key="1">
    <citation type="submission" date="2016-10" db="EMBL/GenBank/DDBJ databases">
        <authorList>
            <person name="de Groot N.N."/>
        </authorList>
    </citation>
    <scope>NUCLEOTIDE SEQUENCE [LARGE SCALE GENOMIC DNA]</scope>
    <source>
        <strain evidence="2 3">DSM 43067</strain>
    </source>
</reference>
<dbReference type="EMBL" id="FOVH01000003">
    <property type="protein sequence ID" value="SFN90684.1"/>
    <property type="molecule type" value="Genomic_DNA"/>
</dbReference>
<accession>A0A1I5CUP7</accession>
<keyword evidence="1" id="KW-1133">Transmembrane helix</keyword>
<dbReference type="InParanoid" id="A0A1I5CUP7"/>
<evidence type="ECO:0000313" key="2">
    <source>
        <dbReference type="EMBL" id="SFN90684.1"/>
    </source>
</evidence>
<gene>
    <name evidence="2" type="ORF">SAMN04489713_103387</name>
</gene>
<feature type="transmembrane region" description="Helical" evidence="1">
    <location>
        <begin position="88"/>
        <end position="111"/>
    </location>
</feature>
<dbReference type="InterPro" id="IPR045919">
    <property type="entry name" value="DUF6338"/>
</dbReference>
<feature type="transmembrane region" description="Helical" evidence="1">
    <location>
        <begin position="6"/>
        <end position="25"/>
    </location>
</feature>
<dbReference type="RefSeq" id="WP_256255304.1">
    <property type="nucleotide sequence ID" value="NZ_CP083237.1"/>
</dbReference>